<dbReference type="Proteomes" id="UP000272942">
    <property type="component" value="Unassembled WGS sequence"/>
</dbReference>
<proteinExistence type="predicted"/>
<keyword evidence="2" id="KW-1185">Reference proteome</keyword>
<dbReference type="PANTHER" id="PTHR47331:SF5">
    <property type="entry name" value="RIBONUCLEASE H"/>
    <property type="match status" value="1"/>
</dbReference>
<dbReference type="WBParaSite" id="ECPE_0001316201-mRNA-1">
    <property type="protein sequence ID" value="ECPE_0001316201-mRNA-1"/>
    <property type="gene ID" value="ECPE_0001316201"/>
</dbReference>
<name>A0A183B1N8_9TREM</name>
<dbReference type="EMBL" id="UZAN01054365">
    <property type="protein sequence ID" value="VDP90395.1"/>
    <property type="molecule type" value="Genomic_DNA"/>
</dbReference>
<dbReference type="AlphaFoldDB" id="A0A183B1N8"/>
<reference evidence="1 2" key="2">
    <citation type="submission" date="2018-11" db="EMBL/GenBank/DDBJ databases">
        <authorList>
            <consortium name="Pathogen Informatics"/>
        </authorList>
    </citation>
    <scope>NUCLEOTIDE SEQUENCE [LARGE SCALE GENOMIC DNA]</scope>
    <source>
        <strain evidence="1 2">Egypt</strain>
    </source>
</reference>
<dbReference type="OrthoDB" id="6286413at2759"/>
<reference evidence="3" key="1">
    <citation type="submission" date="2016-06" db="UniProtKB">
        <authorList>
            <consortium name="WormBaseParasite"/>
        </authorList>
    </citation>
    <scope>IDENTIFICATION</scope>
</reference>
<protein>
    <submittedName>
        <fullName evidence="3">Peptidase A2 domain-containing protein</fullName>
    </submittedName>
</protein>
<gene>
    <name evidence="1" type="ORF">ECPE_LOCUS13123</name>
</gene>
<dbReference type="InterPro" id="IPR021109">
    <property type="entry name" value="Peptidase_aspartic_dom_sf"/>
</dbReference>
<organism evidence="3">
    <name type="scientific">Echinostoma caproni</name>
    <dbReference type="NCBI Taxonomy" id="27848"/>
    <lineage>
        <taxon>Eukaryota</taxon>
        <taxon>Metazoa</taxon>
        <taxon>Spiralia</taxon>
        <taxon>Lophotrochozoa</taxon>
        <taxon>Platyhelminthes</taxon>
        <taxon>Trematoda</taxon>
        <taxon>Digenea</taxon>
        <taxon>Plagiorchiida</taxon>
        <taxon>Echinostomata</taxon>
        <taxon>Echinostomatoidea</taxon>
        <taxon>Echinostomatidae</taxon>
        <taxon>Echinostoma</taxon>
    </lineage>
</organism>
<dbReference type="PANTHER" id="PTHR47331">
    <property type="entry name" value="PHD-TYPE DOMAIN-CONTAINING PROTEIN"/>
    <property type="match status" value="1"/>
</dbReference>
<sequence length="185" mass="20411">MGILTPGGVVNAMAFMDNGSDTTLINKRLTVNHNITTQPSSLTISTVNGTKATTSDQANVTLVSLDNGEQVEMTEAFTIADLPMQAVESIGELATRWPRLRGLCFEEADSPEVDLLIGCDVPEAHWVLEQRLSGRKEPYAARTVIRWTLFRPLQAKNRKPLSVNFTNTTASNNTVEQSLQRMYDN</sequence>
<accession>A0A183B1N8</accession>
<evidence type="ECO:0000313" key="2">
    <source>
        <dbReference type="Proteomes" id="UP000272942"/>
    </source>
</evidence>
<evidence type="ECO:0000313" key="3">
    <source>
        <dbReference type="WBParaSite" id="ECPE_0001316201-mRNA-1"/>
    </source>
</evidence>
<dbReference type="Gene3D" id="2.40.70.10">
    <property type="entry name" value="Acid Proteases"/>
    <property type="match status" value="1"/>
</dbReference>
<evidence type="ECO:0000313" key="1">
    <source>
        <dbReference type="EMBL" id="VDP90395.1"/>
    </source>
</evidence>